<sequence>MLRRCNSITSVIVTSCYIANNNFTHRPITRQVNSLNRSVRIISDMRKIARNSGLIGSAKPASINDIDNQAFLLQLKVRFRLKG</sequence>
<dbReference type="AlphaFoldDB" id="A0A4R0GKW0"/>
<accession>A0A4R0GKW0</accession>
<name>A0A4R0GKW0_9ENTR</name>
<evidence type="ECO:0000313" key="1">
    <source>
        <dbReference type="EMBL" id="TCB98254.1"/>
    </source>
</evidence>
<dbReference type="OrthoDB" id="6631708at2"/>
<dbReference type="PROSITE" id="PS51257">
    <property type="entry name" value="PROKAR_LIPOPROTEIN"/>
    <property type="match status" value="1"/>
</dbReference>
<keyword evidence="2" id="KW-1185">Reference proteome</keyword>
<dbReference type="Proteomes" id="UP000291793">
    <property type="component" value="Unassembled WGS sequence"/>
</dbReference>
<dbReference type="EMBL" id="SJOP01000028">
    <property type="protein sequence ID" value="TCB98254.1"/>
    <property type="molecule type" value="Genomic_DNA"/>
</dbReference>
<protein>
    <submittedName>
        <fullName evidence="1">Uncharacterized protein</fullName>
    </submittedName>
</protein>
<evidence type="ECO:0000313" key="2">
    <source>
        <dbReference type="Proteomes" id="UP000291793"/>
    </source>
</evidence>
<reference evidence="1 2" key="1">
    <citation type="submission" date="2019-02" db="EMBL/GenBank/DDBJ databases">
        <title>The draft genome of Kosakonia quasisacchari strain WCHKQ120001.</title>
        <authorList>
            <person name="Wang C."/>
            <person name="Feng Y."/>
            <person name="Zong Z."/>
        </authorList>
    </citation>
    <scope>NUCLEOTIDE SEQUENCE [LARGE SCALE GENOMIC DNA]</scope>
    <source>
        <strain evidence="1 2">WCHKQ120001</strain>
    </source>
</reference>
<organism evidence="1 2">
    <name type="scientific">Kosakonia quasisacchari</name>
    <dbReference type="NCBI Taxonomy" id="2529380"/>
    <lineage>
        <taxon>Bacteria</taxon>
        <taxon>Pseudomonadati</taxon>
        <taxon>Pseudomonadota</taxon>
        <taxon>Gammaproteobacteria</taxon>
        <taxon>Enterobacterales</taxon>
        <taxon>Enterobacteriaceae</taxon>
        <taxon>Kosakonia</taxon>
    </lineage>
</organism>
<proteinExistence type="predicted"/>
<comment type="caution">
    <text evidence="1">The sequence shown here is derived from an EMBL/GenBank/DDBJ whole genome shotgun (WGS) entry which is preliminary data.</text>
</comment>
<gene>
    <name evidence="1" type="ORF">E0L21_22280</name>
</gene>